<accession>A0AAF1KKZ1</accession>
<reference evidence="1" key="2">
    <citation type="journal article" date="2021" name="Syst. Appl. Microbiol.">
        <title>Roseomonas hellenica sp. nov., isolated from roots of wild-growing Alkanna tinctoria.</title>
        <authorList>
            <person name="Rat A."/>
            <person name="Naranjo H.D."/>
            <person name="Lebbe L."/>
            <person name="Cnockaert M."/>
            <person name="Krigas N."/>
            <person name="Grigoriadou K."/>
            <person name="Maloupa E."/>
            <person name="Willems A."/>
        </authorList>
    </citation>
    <scope>NUCLEOTIDE SEQUENCE</scope>
    <source>
        <strain evidence="1">LMG 28251</strain>
    </source>
</reference>
<sequence length="192" mass="21615">MTTFDSRFPTLFHVTDCAALAGITQHGLISAERLCGLLGAHADLGENRRRWCMLDTPVGRATLRRQGMSDAALRSRLDPSITLDAWRRFINAQVFLFPTRKAALDLLRAEPARAQTIIAFTTSALRQAGCVLRFCRFNNGFIDRSPPDGRRLRHYEDYRLTDGWAPRTPIHEIVIEGGIPPTVRFDVTIPPE</sequence>
<evidence type="ECO:0000313" key="1">
    <source>
        <dbReference type="EMBL" id="MBR0654086.1"/>
    </source>
</evidence>
<dbReference type="RefSeq" id="WP_211872802.1">
    <property type="nucleotide sequence ID" value="NZ_JAAEDH010000002.1"/>
</dbReference>
<proteinExistence type="predicted"/>
<protein>
    <submittedName>
        <fullName evidence="1">Uncharacterized protein</fullName>
    </submittedName>
</protein>
<evidence type="ECO:0000313" key="2">
    <source>
        <dbReference type="Proteomes" id="UP001196068"/>
    </source>
</evidence>
<keyword evidence="2" id="KW-1185">Reference proteome</keyword>
<dbReference type="Pfam" id="PF22531">
    <property type="entry name" value="DUF7002"/>
    <property type="match status" value="1"/>
</dbReference>
<dbReference type="Proteomes" id="UP001196068">
    <property type="component" value="Unassembled WGS sequence"/>
</dbReference>
<comment type="caution">
    <text evidence="1">The sequence shown here is derived from an EMBL/GenBank/DDBJ whole genome shotgun (WGS) entry which is preliminary data.</text>
</comment>
<dbReference type="InterPro" id="IPR054271">
    <property type="entry name" value="DUF7002"/>
</dbReference>
<dbReference type="AlphaFoldDB" id="A0AAF1KKZ1"/>
<organism evidence="1 2">
    <name type="scientific">Plastoroseomonas arctica</name>
    <dbReference type="NCBI Taxonomy" id="1509237"/>
    <lineage>
        <taxon>Bacteria</taxon>
        <taxon>Pseudomonadati</taxon>
        <taxon>Pseudomonadota</taxon>
        <taxon>Alphaproteobacteria</taxon>
        <taxon>Acetobacterales</taxon>
        <taxon>Acetobacteraceae</taxon>
        <taxon>Plastoroseomonas</taxon>
    </lineage>
</organism>
<gene>
    <name evidence="1" type="ORF">GXW79_03230</name>
</gene>
<name>A0AAF1KKZ1_9PROT</name>
<dbReference type="EMBL" id="JAAEDH010000002">
    <property type="protein sequence ID" value="MBR0654086.1"/>
    <property type="molecule type" value="Genomic_DNA"/>
</dbReference>
<reference evidence="1" key="1">
    <citation type="submission" date="2020-01" db="EMBL/GenBank/DDBJ databases">
        <authorList>
            <person name="Rat A."/>
        </authorList>
    </citation>
    <scope>NUCLEOTIDE SEQUENCE</scope>
    <source>
        <strain evidence="1">LMG 28251</strain>
    </source>
</reference>